<accession>A0A4U8Z1T4</accession>
<reference evidence="2 3" key="1">
    <citation type="submission" date="2019-03" db="EMBL/GenBank/DDBJ databases">
        <authorList>
            <person name="Kox A.R. M."/>
        </authorList>
    </citation>
    <scope>NUCLEOTIDE SEQUENCE [LARGE SCALE GENOMIC DNA]</scope>
    <source>
        <strain evidence="2">MTUNDRAET4 annotated genome</strain>
    </source>
</reference>
<dbReference type="Proteomes" id="UP000294360">
    <property type="component" value="Chromosome"/>
</dbReference>
<evidence type="ECO:0000256" key="1">
    <source>
        <dbReference type="SAM" id="Phobius"/>
    </source>
</evidence>
<protein>
    <submittedName>
        <fullName evidence="2">Uncharacterized protein</fullName>
    </submittedName>
</protein>
<sequence length="56" mass="6156">MNFPMPPGSSLRAALFSSERGLFYIALSNIGASRVRSIVLFIYLDRYIARTANCAG</sequence>
<dbReference type="AlphaFoldDB" id="A0A4U8Z1T4"/>
<dbReference type="KEGG" id="mtun:MTUNDRAET4_2370"/>
<organism evidence="2 3">
    <name type="scientific">Methylocella tundrae</name>
    <dbReference type="NCBI Taxonomy" id="227605"/>
    <lineage>
        <taxon>Bacteria</taxon>
        <taxon>Pseudomonadati</taxon>
        <taxon>Pseudomonadota</taxon>
        <taxon>Alphaproteobacteria</taxon>
        <taxon>Hyphomicrobiales</taxon>
        <taxon>Beijerinckiaceae</taxon>
        <taxon>Methylocella</taxon>
    </lineage>
</organism>
<gene>
    <name evidence="2" type="ORF">MTUNDRAET4_2370</name>
</gene>
<keyword evidence="1" id="KW-0472">Membrane</keyword>
<evidence type="ECO:0000313" key="3">
    <source>
        <dbReference type="Proteomes" id="UP000294360"/>
    </source>
</evidence>
<dbReference type="EMBL" id="LR536450">
    <property type="protein sequence ID" value="VFU09263.1"/>
    <property type="molecule type" value="Genomic_DNA"/>
</dbReference>
<feature type="transmembrane region" description="Helical" evidence="1">
    <location>
        <begin position="21"/>
        <end position="44"/>
    </location>
</feature>
<keyword evidence="1" id="KW-1133">Transmembrane helix</keyword>
<keyword evidence="1" id="KW-0812">Transmembrane</keyword>
<name>A0A4U8Z1T4_METTU</name>
<evidence type="ECO:0000313" key="2">
    <source>
        <dbReference type="EMBL" id="VFU09263.1"/>
    </source>
</evidence>
<proteinExistence type="predicted"/>